<proteinExistence type="predicted"/>
<name>A0A5E4QV30_9NEOP</name>
<dbReference type="EMBL" id="FZQP02005443">
    <property type="protein sequence ID" value="VVD01553.1"/>
    <property type="molecule type" value="Genomic_DNA"/>
</dbReference>
<reference evidence="2 3" key="1">
    <citation type="submission" date="2017-07" db="EMBL/GenBank/DDBJ databases">
        <authorList>
            <person name="Talla V."/>
            <person name="Backstrom N."/>
        </authorList>
    </citation>
    <scope>NUCLEOTIDE SEQUENCE [LARGE SCALE GENOMIC DNA]</scope>
</reference>
<evidence type="ECO:0000313" key="2">
    <source>
        <dbReference type="EMBL" id="VVD01553.1"/>
    </source>
</evidence>
<sequence>MKSAILILVSSIVYTVSSMGWYTYKFGTDVGDVIYTGQAHILRYSLNTQVPIKVPDGKQVSYLEINVESYSAPKVYYNNETQVASISFLPSQLTESDYTIVVRGVDANTTIDKNRHCGNVK</sequence>
<protein>
    <submittedName>
        <fullName evidence="2">Uncharacterized protein</fullName>
    </submittedName>
</protein>
<feature type="signal peptide" evidence="1">
    <location>
        <begin position="1"/>
        <end position="18"/>
    </location>
</feature>
<organism evidence="2 3">
    <name type="scientific">Leptidea sinapis</name>
    <dbReference type="NCBI Taxonomy" id="189913"/>
    <lineage>
        <taxon>Eukaryota</taxon>
        <taxon>Metazoa</taxon>
        <taxon>Ecdysozoa</taxon>
        <taxon>Arthropoda</taxon>
        <taxon>Hexapoda</taxon>
        <taxon>Insecta</taxon>
        <taxon>Pterygota</taxon>
        <taxon>Neoptera</taxon>
        <taxon>Endopterygota</taxon>
        <taxon>Lepidoptera</taxon>
        <taxon>Glossata</taxon>
        <taxon>Ditrysia</taxon>
        <taxon>Papilionoidea</taxon>
        <taxon>Pieridae</taxon>
        <taxon>Dismorphiinae</taxon>
        <taxon>Leptidea</taxon>
    </lineage>
</organism>
<keyword evidence="3" id="KW-1185">Reference proteome</keyword>
<accession>A0A5E4QV30</accession>
<gene>
    <name evidence="2" type="ORF">LSINAPIS_LOCUS11944</name>
</gene>
<keyword evidence="1" id="KW-0732">Signal</keyword>
<evidence type="ECO:0000256" key="1">
    <source>
        <dbReference type="SAM" id="SignalP"/>
    </source>
</evidence>
<evidence type="ECO:0000313" key="3">
    <source>
        <dbReference type="Proteomes" id="UP000324832"/>
    </source>
</evidence>
<dbReference type="Proteomes" id="UP000324832">
    <property type="component" value="Unassembled WGS sequence"/>
</dbReference>
<dbReference type="AlphaFoldDB" id="A0A5E4QV30"/>
<feature type="chain" id="PRO_5022738033" evidence="1">
    <location>
        <begin position="19"/>
        <end position="121"/>
    </location>
</feature>